<name>A0ABR8YTR1_9CLOT</name>
<dbReference type="SUPFAM" id="SSF55729">
    <property type="entry name" value="Acyl-CoA N-acyltransferases (Nat)"/>
    <property type="match status" value="1"/>
</dbReference>
<reference evidence="1 2" key="1">
    <citation type="submission" date="2020-08" db="EMBL/GenBank/DDBJ databases">
        <title>A Genomic Blueprint of the Chicken Gut Microbiome.</title>
        <authorList>
            <person name="Gilroy R."/>
            <person name="Ravi A."/>
            <person name="Getino M."/>
            <person name="Pursley I."/>
            <person name="Horton D.L."/>
            <person name="Alikhan N.-F."/>
            <person name="Baker D."/>
            <person name="Gharbi K."/>
            <person name="Hall N."/>
            <person name="Watson M."/>
            <person name="Adriaenssens E.M."/>
            <person name="Foster-Nyarko E."/>
            <person name="Jarju S."/>
            <person name="Secka A."/>
            <person name="Antonio M."/>
            <person name="Oren A."/>
            <person name="Chaudhuri R."/>
            <person name="La Ragione R.M."/>
            <person name="Hildebrand F."/>
            <person name="Pallen M.J."/>
        </authorList>
    </citation>
    <scope>NUCLEOTIDE SEQUENCE [LARGE SCALE GENOMIC DNA]</scope>
    <source>
        <strain evidence="1 2">N37</strain>
    </source>
</reference>
<organism evidence="1 2">
    <name type="scientific">Clostridium faecium</name>
    <dbReference type="NCBI Taxonomy" id="2762223"/>
    <lineage>
        <taxon>Bacteria</taxon>
        <taxon>Bacillati</taxon>
        <taxon>Bacillota</taxon>
        <taxon>Clostridia</taxon>
        <taxon>Eubacteriales</taxon>
        <taxon>Clostridiaceae</taxon>
        <taxon>Clostridium</taxon>
    </lineage>
</organism>
<evidence type="ECO:0008006" key="3">
    <source>
        <dbReference type="Google" id="ProtNLM"/>
    </source>
</evidence>
<dbReference type="EMBL" id="JACSQB010000074">
    <property type="protein sequence ID" value="MBD8047378.1"/>
    <property type="molecule type" value="Genomic_DNA"/>
</dbReference>
<evidence type="ECO:0000313" key="1">
    <source>
        <dbReference type="EMBL" id="MBD8047378.1"/>
    </source>
</evidence>
<keyword evidence="2" id="KW-1185">Reference proteome</keyword>
<dbReference type="InterPro" id="IPR016181">
    <property type="entry name" value="Acyl_CoA_acyltransferase"/>
</dbReference>
<accession>A0ABR8YTR1</accession>
<dbReference type="Gene3D" id="3.40.630.30">
    <property type="match status" value="1"/>
</dbReference>
<comment type="caution">
    <text evidence="1">The sequence shown here is derived from an EMBL/GenBank/DDBJ whole genome shotgun (WGS) entry which is preliminary data.</text>
</comment>
<dbReference type="Proteomes" id="UP000627166">
    <property type="component" value="Unassembled WGS sequence"/>
</dbReference>
<gene>
    <name evidence="1" type="ORF">H9637_10075</name>
</gene>
<sequence>MIKTICKFEEVIDFAWELSQNDLHASYPRRKSMNNIKENVERAIHSDNRNIVACYKEDVLSGICVYFWEHDEKYAQTEIFLIRENYEQIAEELIDYISKQLPGYELLIGVPLSNENANRFFKKKNIECIDASFDTRLYNLKIHSDQRHNSIEKITEDNFEEYAVFHDKYAIPLEMYYNSKNLKKNMERFRVFVFRQDGGIHGSIFVNGLLDPKEKEVVGLFIDEEYKNTGIESILINEMLMELYNEFGTLKEIAYFIDEDCPDELNSALAAGFEIKDKYRCYKFIL</sequence>
<proteinExistence type="predicted"/>
<protein>
    <recommendedName>
        <fullName evidence="3">GNAT family N-acetyltransferase</fullName>
    </recommendedName>
</protein>
<evidence type="ECO:0000313" key="2">
    <source>
        <dbReference type="Proteomes" id="UP000627166"/>
    </source>
</evidence>
<dbReference type="RefSeq" id="WP_191740345.1">
    <property type="nucleotide sequence ID" value="NZ_JACSQB010000074.1"/>
</dbReference>